<dbReference type="InterPro" id="IPR025187">
    <property type="entry name" value="DUF4112"/>
</dbReference>
<dbReference type="Proteomes" id="UP000001302">
    <property type="component" value="Chromosome"/>
</dbReference>
<dbReference type="KEGG" id="pbr:PB2503_03372"/>
<evidence type="ECO:0000313" key="3">
    <source>
        <dbReference type="EMBL" id="ADM08750.1"/>
    </source>
</evidence>
<dbReference type="AlphaFoldDB" id="E0TDJ5"/>
<sequence length="147" mass="15914">MTTMAERNSPTIDPSPEPRGPESLGHATQVRRLRRLSKLARLLDARFGVPGFRFGLDGIIGLVPGVGDAIMAAISIGIVVEAARMGARTTTLIRMVFNIVIDSLAGAVPLLGDIFDIFYKANLRNIDLLRREFPDAAAEVDSVAKDR</sequence>
<dbReference type="Pfam" id="PF13430">
    <property type="entry name" value="DUF4112"/>
    <property type="match status" value="1"/>
</dbReference>
<dbReference type="STRING" id="314260.PB2503_03372"/>
<evidence type="ECO:0000256" key="2">
    <source>
        <dbReference type="SAM" id="Phobius"/>
    </source>
</evidence>
<proteinExistence type="predicted"/>
<dbReference type="EMBL" id="CP002156">
    <property type="protein sequence ID" value="ADM08750.1"/>
    <property type="molecule type" value="Genomic_DNA"/>
</dbReference>
<dbReference type="PANTHER" id="PTHR35519:SF2">
    <property type="entry name" value="PH DOMAIN PROTEIN"/>
    <property type="match status" value="1"/>
</dbReference>
<protein>
    <recommendedName>
        <fullName evidence="5">DUF4112 domain-containing protein</fullName>
    </recommendedName>
</protein>
<feature type="region of interest" description="Disordered" evidence="1">
    <location>
        <begin position="1"/>
        <end position="26"/>
    </location>
</feature>
<evidence type="ECO:0000256" key="1">
    <source>
        <dbReference type="SAM" id="MobiDB-lite"/>
    </source>
</evidence>
<dbReference type="RefSeq" id="WP_013299724.1">
    <property type="nucleotide sequence ID" value="NC_014414.1"/>
</dbReference>
<evidence type="ECO:0000313" key="4">
    <source>
        <dbReference type="Proteomes" id="UP000001302"/>
    </source>
</evidence>
<keyword evidence="2" id="KW-0472">Membrane</keyword>
<feature type="transmembrane region" description="Helical" evidence="2">
    <location>
        <begin position="92"/>
        <end position="112"/>
    </location>
</feature>
<reference evidence="4" key="1">
    <citation type="submission" date="2010-08" db="EMBL/GenBank/DDBJ databases">
        <title>Genome sequence of Parvularcula bermudensis HTCC2503.</title>
        <authorList>
            <person name="Kang D.-M."/>
            <person name="Oh H.-M."/>
            <person name="Cho J.-C."/>
        </authorList>
    </citation>
    <scope>NUCLEOTIDE SEQUENCE [LARGE SCALE GENOMIC DNA]</scope>
    <source>
        <strain evidence="4">ATCC BAA-594 / HTCC2503 / KCTC 12087</strain>
    </source>
</reference>
<accession>E0TDJ5</accession>
<gene>
    <name evidence="3" type="ordered locus">PB2503_03372</name>
</gene>
<keyword evidence="4" id="KW-1185">Reference proteome</keyword>
<dbReference type="eggNOG" id="ENOG5032RYR">
    <property type="taxonomic scope" value="Bacteria"/>
</dbReference>
<evidence type="ECO:0008006" key="5">
    <source>
        <dbReference type="Google" id="ProtNLM"/>
    </source>
</evidence>
<feature type="transmembrane region" description="Helical" evidence="2">
    <location>
        <begin position="59"/>
        <end position="80"/>
    </location>
</feature>
<name>E0TDJ5_PARBH</name>
<feature type="compositionally biased region" description="Polar residues" evidence="1">
    <location>
        <begin position="1"/>
        <end position="12"/>
    </location>
</feature>
<dbReference type="HOGENOM" id="CLU_116315_2_0_5"/>
<keyword evidence="2" id="KW-1133">Transmembrane helix</keyword>
<reference evidence="3 4" key="2">
    <citation type="journal article" date="2011" name="J. Bacteriol.">
        <title>Complete genome sequence of strain HTCC2503T of Parvularcula bermudensis, the type species of the order "Parvularculales" in the class Alphaproteobacteria.</title>
        <authorList>
            <person name="Oh H.M."/>
            <person name="Kang I."/>
            <person name="Vergin K.L."/>
            <person name="Kang D."/>
            <person name="Rhee K.H."/>
            <person name="Giovannoni S.J."/>
            <person name="Cho J.C."/>
        </authorList>
    </citation>
    <scope>NUCLEOTIDE SEQUENCE [LARGE SCALE GENOMIC DNA]</scope>
    <source>
        <strain evidence="4">ATCC BAA-594 / HTCC2503 / KCTC 12087</strain>
    </source>
</reference>
<organism evidence="3 4">
    <name type="scientific">Parvularcula bermudensis (strain ATCC BAA-594 / HTCC2503 / KCTC 12087)</name>
    <dbReference type="NCBI Taxonomy" id="314260"/>
    <lineage>
        <taxon>Bacteria</taxon>
        <taxon>Pseudomonadati</taxon>
        <taxon>Pseudomonadota</taxon>
        <taxon>Alphaproteobacteria</taxon>
        <taxon>Parvularculales</taxon>
        <taxon>Parvularculaceae</taxon>
        <taxon>Parvularcula</taxon>
    </lineage>
</organism>
<dbReference type="PANTHER" id="PTHR35519">
    <property type="entry name" value="MEMBRANE PROTEINS"/>
    <property type="match status" value="1"/>
</dbReference>
<keyword evidence="2" id="KW-0812">Transmembrane</keyword>